<dbReference type="HOGENOM" id="CLU_1268991_0_0_1"/>
<dbReference type="Proteomes" id="UP000011087">
    <property type="component" value="Unassembled WGS sequence"/>
</dbReference>
<evidence type="ECO:0000259" key="2">
    <source>
        <dbReference type="Pfam" id="PF00293"/>
    </source>
</evidence>
<protein>
    <recommendedName>
        <fullName evidence="2">Nudix hydrolase domain-containing protein</fullName>
    </recommendedName>
</protein>
<reference evidence="5" key="2">
    <citation type="submission" date="2012-11" db="EMBL/GenBank/DDBJ databases">
        <authorList>
            <person name="Kuo A."/>
            <person name="Curtis B.A."/>
            <person name="Tanifuji G."/>
            <person name="Burki F."/>
            <person name="Gruber A."/>
            <person name="Irimia M."/>
            <person name="Maruyama S."/>
            <person name="Arias M.C."/>
            <person name="Ball S.G."/>
            <person name="Gile G.H."/>
            <person name="Hirakawa Y."/>
            <person name="Hopkins J.F."/>
            <person name="Rensing S.A."/>
            <person name="Schmutz J."/>
            <person name="Symeonidi A."/>
            <person name="Elias M."/>
            <person name="Eveleigh R.J."/>
            <person name="Herman E.K."/>
            <person name="Klute M.J."/>
            <person name="Nakayama T."/>
            <person name="Obornik M."/>
            <person name="Reyes-Prieto A."/>
            <person name="Armbrust E.V."/>
            <person name="Aves S.J."/>
            <person name="Beiko R.G."/>
            <person name="Coutinho P."/>
            <person name="Dacks J.B."/>
            <person name="Durnford D.G."/>
            <person name="Fast N.M."/>
            <person name="Green B.R."/>
            <person name="Grisdale C."/>
            <person name="Hempe F."/>
            <person name="Henrissat B."/>
            <person name="Hoppner M.P."/>
            <person name="Ishida K.-I."/>
            <person name="Kim E."/>
            <person name="Koreny L."/>
            <person name="Kroth P.G."/>
            <person name="Liu Y."/>
            <person name="Malik S.-B."/>
            <person name="Maier U.G."/>
            <person name="McRose D."/>
            <person name="Mock T."/>
            <person name="Neilson J.A."/>
            <person name="Onodera N.T."/>
            <person name="Poole A.M."/>
            <person name="Pritham E.J."/>
            <person name="Richards T.A."/>
            <person name="Rocap G."/>
            <person name="Roy S.W."/>
            <person name="Sarai C."/>
            <person name="Schaack S."/>
            <person name="Shirato S."/>
            <person name="Slamovits C.H."/>
            <person name="Spencer D.F."/>
            <person name="Suzuki S."/>
            <person name="Worden A.Z."/>
            <person name="Zauner S."/>
            <person name="Barry K."/>
            <person name="Bell C."/>
            <person name="Bharti A.K."/>
            <person name="Crow J.A."/>
            <person name="Grimwood J."/>
            <person name="Kramer R."/>
            <person name="Lindquist E."/>
            <person name="Lucas S."/>
            <person name="Salamov A."/>
            <person name="McFadden G.I."/>
            <person name="Lane C.E."/>
            <person name="Keeling P.J."/>
            <person name="Gray M.W."/>
            <person name="Grigoriev I.V."/>
            <person name="Archibald J.M."/>
        </authorList>
    </citation>
    <scope>NUCLEOTIDE SEQUENCE</scope>
    <source>
        <strain evidence="5">CCMP2712</strain>
    </source>
</reference>
<proteinExistence type="predicted"/>
<sequence>MILVQVQEDIAWESPYGVLTVYERRIRMQDDDGGGGGPDGNGGGGGGGNSDDYPPLVGGLKKEGKVVRWHVVGSPLGNFSSVVVFPFDSRTKTCWLIREIQSGVPGGLFEEKKHKDLLQAARDELNEEAGLMGGTWIALAPEGIPQDKYSRNRLHPYLVIDCMRDPNPKPKDDDEIIEVEQGVALEEARRRVLEGDMPAPAAMVTLLAIDKLRQLGHI</sequence>
<dbReference type="InterPro" id="IPR015797">
    <property type="entry name" value="NUDIX_hydrolase-like_dom_sf"/>
</dbReference>
<dbReference type="AlphaFoldDB" id="L1JN07"/>
<dbReference type="KEGG" id="gtt:GUITHDRAFT_104537"/>
<reference evidence="3 5" key="1">
    <citation type="journal article" date="2012" name="Nature">
        <title>Algal genomes reveal evolutionary mosaicism and the fate of nucleomorphs.</title>
        <authorList>
            <consortium name="DOE Joint Genome Institute"/>
            <person name="Curtis B.A."/>
            <person name="Tanifuji G."/>
            <person name="Burki F."/>
            <person name="Gruber A."/>
            <person name="Irimia M."/>
            <person name="Maruyama S."/>
            <person name="Arias M.C."/>
            <person name="Ball S.G."/>
            <person name="Gile G.H."/>
            <person name="Hirakawa Y."/>
            <person name="Hopkins J.F."/>
            <person name="Kuo A."/>
            <person name="Rensing S.A."/>
            <person name="Schmutz J."/>
            <person name="Symeonidi A."/>
            <person name="Elias M."/>
            <person name="Eveleigh R.J."/>
            <person name="Herman E.K."/>
            <person name="Klute M.J."/>
            <person name="Nakayama T."/>
            <person name="Obornik M."/>
            <person name="Reyes-Prieto A."/>
            <person name="Armbrust E.V."/>
            <person name="Aves S.J."/>
            <person name="Beiko R.G."/>
            <person name="Coutinho P."/>
            <person name="Dacks J.B."/>
            <person name="Durnford D.G."/>
            <person name="Fast N.M."/>
            <person name="Green B.R."/>
            <person name="Grisdale C.J."/>
            <person name="Hempel F."/>
            <person name="Henrissat B."/>
            <person name="Hoppner M.P."/>
            <person name="Ishida K."/>
            <person name="Kim E."/>
            <person name="Koreny L."/>
            <person name="Kroth P.G."/>
            <person name="Liu Y."/>
            <person name="Malik S.B."/>
            <person name="Maier U.G."/>
            <person name="McRose D."/>
            <person name="Mock T."/>
            <person name="Neilson J.A."/>
            <person name="Onodera N.T."/>
            <person name="Poole A.M."/>
            <person name="Pritham E.J."/>
            <person name="Richards T.A."/>
            <person name="Rocap G."/>
            <person name="Roy S.W."/>
            <person name="Sarai C."/>
            <person name="Schaack S."/>
            <person name="Shirato S."/>
            <person name="Slamovits C.H."/>
            <person name="Spencer D.F."/>
            <person name="Suzuki S."/>
            <person name="Worden A.Z."/>
            <person name="Zauner S."/>
            <person name="Barry K."/>
            <person name="Bell C."/>
            <person name="Bharti A.K."/>
            <person name="Crow J.A."/>
            <person name="Grimwood J."/>
            <person name="Kramer R."/>
            <person name="Lindquist E."/>
            <person name="Lucas S."/>
            <person name="Salamov A."/>
            <person name="McFadden G.I."/>
            <person name="Lane C.E."/>
            <person name="Keeling P.J."/>
            <person name="Gray M.W."/>
            <person name="Grigoriev I.V."/>
            <person name="Archibald J.M."/>
        </authorList>
    </citation>
    <scope>NUCLEOTIDE SEQUENCE</scope>
    <source>
        <strain evidence="3 5">CCMP2712</strain>
    </source>
</reference>
<dbReference type="GeneID" id="17306231"/>
<dbReference type="OMA" id="CACNELA"/>
<feature type="compositionally biased region" description="Gly residues" evidence="1">
    <location>
        <begin position="34"/>
        <end position="49"/>
    </location>
</feature>
<gene>
    <name evidence="3" type="ORF">GUITHDRAFT_104537</name>
</gene>
<dbReference type="eggNOG" id="ENOG502S4K6">
    <property type="taxonomic scope" value="Eukaryota"/>
</dbReference>
<feature type="domain" description="Nudix hydrolase" evidence="2">
    <location>
        <begin position="80"/>
        <end position="188"/>
    </location>
</feature>
<dbReference type="PaxDb" id="55529-EKX49575"/>
<dbReference type="RefSeq" id="XP_005836555.1">
    <property type="nucleotide sequence ID" value="XM_005836498.1"/>
</dbReference>
<name>L1JN07_GUITC</name>
<evidence type="ECO:0000313" key="4">
    <source>
        <dbReference type="EnsemblProtists" id="EKX49575"/>
    </source>
</evidence>
<evidence type="ECO:0000256" key="1">
    <source>
        <dbReference type="SAM" id="MobiDB-lite"/>
    </source>
</evidence>
<dbReference type="Gene3D" id="3.90.79.10">
    <property type="entry name" value="Nucleoside Triphosphate Pyrophosphohydrolase"/>
    <property type="match status" value="1"/>
</dbReference>
<dbReference type="OrthoDB" id="185493at2759"/>
<dbReference type="InterPro" id="IPR000086">
    <property type="entry name" value="NUDIX_hydrolase_dom"/>
</dbReference>
<organism evidence="3">
    <name type="scientific">Guillardia theta (strain CCMP2712)</name>
    <name type="common">Cryptophyte</name>
    <dbReference type="NCBI Taxonomy" id="905079"/>
    <lineage>
        <taxon>Eukaryota</taxon>
        <taxon>Cryptophyceae</taxon>
        <taxon>Pyrenomonadales</taxon>
        <taxon>Geminigeraceae</taxon>
        <taxon>Guillardia</taxon>
    </lineage>
</organism>
<feature type="region of interest" description="Disordered" evidence="1">
    <location>
        <begin position="29"/>
        <end position="55"/>
    </location>
</feature>
<reference evidence="4" key="3">
    <citation type="submission" date="2015-06" db="UniProtKB">
        <authorList>
            <consortium name="EnsemblProtists"/>
        </authorList>
    </citation>
    <scope>IDENTIFICATION</scope>
</reference>
<dbReference type="EMBL" id="JH992981">
    <property type="protein sequence ID" value="EKX49575.1"/>
    <property type="molecule type" value="Genomic_DNA"/>
</dbReference>
<keyword evidence="5" id="KW-1185">Reference proteome</keyword>
<evidence type="ECO:0000313" key="3">
    <source>
        <dbReference type="EMBL" id="EKX49575.1"/>
    </source>
</evidence>
<dbReference type="Pfam" id="PF00293">
    <property type="entry name" value="NUDIX"/>
    <property type="match status" value="1"/>
</dbReference>
<dbReference type="SUPFAM" id="SSF55811">
    <property type="entry name" value="Nudix"/>
    <property type="match status" value="1"/>
</dbReference>
<dbReference type="EnsemblProtists" id="EKX49575">
    <property type="protein sequence ID" value="EKX49575"/>
    <property type="gene ID" value="GUITHDRAFT_104537"/>
</dbReference>
<evidence type="ECO:0000313" key="5">
    <source>
        <dbReference type="Proteomes" id="UP000011087"/>
    </source>
</evidence>
<accession>L1JN07</accession>